<organism evidence="2 3">
    <name type="scientific">Massariosphaeria phaeospora</name>
    <dbReference type="NCBI Taxonomy" id="100035"/>
    <lineage>
        <taxon>Eukaryota</taxon>
        <taxon>Fungi</taxon>
        <taxon>Dikarya</taxon>
        <taxon>Ascomycota</taxon>
        <taxon>Pezizomycotina</taxon>
        <taxon>Dothideomycetes</taxon>
        <taxon>Pleosporomycetidae</taxon>
        <taxon>Pleosporales</taxon>
        <taxon>Pleosporales incertae sedis</taxon>
        <taxon>Massariosphaeria</taxon>
    </lineage>
</organism>
<sequence length="218" mass="24233">MLRAASKDKRLLPSPQKSSSAKRLQLGTRNAPINIDDSDDDHADHVDRLDQVDRLDHVDHVDSETSLPGKPALKGKSPVDDDSYEDSNGQICDGALKEIEEDEDGGECHGEVRDGEEQGESEDEELEEDGDEERGEGSTSVYKGMLRGDLEHDLLLVSGSLGTHFGRRATRPLSAEKYPKSNAGYYIVGRPRWVFLSIYKLASLDRESTRLRVIYSYA</sequence>
<evidence type="ECO:0000313" key="2">
    <source>
        <dbReference type="EMBL" id="KAF2872857.1"/>
    </source>
</evidence>
<dbReference type="Proteomes" id="UP000481861">
    <property type="component" value="Unassembled WGS sequence"/>
</dbReference>
<feature type="region of interest" description="Disordered" evidence="1">
    <location>
        <begin position="1"/>
        <end position="139"/>
    </location>
</feature>
<name>A0A7C8I7U8_9PLEO</name>
<feature type="compositionally biased region" description="Acidic residues" evidence="1">
    <location>
        <begin position="117"/>
        <end position="134"/>
    </location>
</feature>
<accession>A0A7C8I7U8</accession>
<protein>
    <submittedName>
        <fullName evidence="2">Uncharacterized protein</fullName>
    </submittedName>
</protein>
<dbReference type="EMBL" id="JAADJZ010000008">
    <property type="protein sequence ID" value="KAF2872857.1"/>
    <property type="molecule type" value="Genomic_DNA"/>
</dbReference>
<evidence type="ECO:0000256" key="1">
    <source>
        <dbReference type="SAM" id="MobiDB-lite"/>
    </source>
</evidence>
<gene>
    <name evidence="2" type="ORF">BDV95DRAFT_568186</name>
</gene>
<feature type="compositionally biased region" description="Basic and acidic residues" evidence="1">
    <location>
        <begin position="1"/>
        <end position="11"/>
    </location>
</feature>
<proteinExistence type="predicted"/>
<feature type="compositionally biased region" description="Basic and acidic residues" evidence="1">
    <location>
        <begin position="106"/>
        <end position="116"/>
    </location>
</feature>
<keyword evidence="3" id="KW-1185">Reference proteome</keyword>
<dbReference type="AlphaFoldDB" id="A0A7C8I7U8"/>
<feature type="compositionally biased region" description="Basic and acidic residues" evidence="1">
    <location>
        <begin position="42"/>
        <end position="63"/>
    </location>
</feature>
<comment type="caution">
    <text evidence="2">The sequence shown here is derived from an EMBL/GenBank/DDBJ whole genome shotgun (WGS) entry which is preliminary data.</text>
</comment>
<evidence type="ECO:0000313" key="3">
    <source>
        <dbReference type="Proteomes" id="UP000481861"/>
    </source>
</evidence>
<reference evidence="2 3" key="1">
    <citation type="submission" date="2020-01" db="EMBL/GenBank/DDBJ databases">
        <authorList>
            <consortium name="DOE Joint Genome Institute"/>
            <person name="Haridas S."/>
            <person name="Albert R."/>
            <person name="Binder M."/>
            <person name="Bloem J."/>
            <person name="Labutti K."/>
            <person name="Salamov A."/>
            <person name="Andreopoulos B."/>
            <person name="Baker S.E."/>
            <person name="Barry K."/>
            <person name="Bills G."/>
            <person name="Bluhm B.H."/>
            <person name="Cannon C."/>
            <person name="Castanera R."/>
            <person name="Culley D.E."/>
            <person name="Daum C."/>
            <person name="Ezra D."/>
            <person name="Gonzalez J.B."/>
            <person name="Henrissat B."/>
            <person name="Kuo A."/>
            <person name="Liang C."/>
            <person name="Lipzen A."/>
            <person name="Lutzoni F."/>
            <person name="Magnuson J."/>
            <person name="Mondo S."/>
            <person name="Nolan M."/>
            <person name="Ohm R."/>
            <person name="Pangilinan J."/>
            <person name="Park H.-J.H."/>
            <person name="Ramirez L."/>
            <person name="Alfaro M."/>
            <person name="Sun H."/>
            <person name="Tritt A."/>
            <person name="Yoshinaga Y."/>
            <person name="Zwiers L.-H.L."/>
            <person name="Turgeon B.G."/>
            <person name="Goodwin S.B."/>
            <person name="Spatafora J.W."/>
            <person name="Crous P.W."/>
            <person name="Grigoriev I.V."/>
        </authorList>
    </citation>
    <scope>NUCLEOTIDE SEQUENCE [LARGE SCALE GENOMIC DNA]</scope>
    <source>
        <strain evidence="2 3">CBS 611.86</strain>
    </source>
</reference>